<sequence>MTVHCRKYRRTEQLFWPYSDMVKWRINQSIQRLTIKVLQSQLEESKKEVSSTRKKCAELEESLKAYKASILSTITEKLGSRLALEQAIEKFLHKTETVDLAINLFQKMRNALQQLKN</sequence>
<dbReference type="EMBL" id="JAERUA010000010">
    <property type="protein sequence ID" value="KAI1894175.1"/>
    <property type="molecule type" value="Genomic_DNA"/>
</dbReference>
<comment type="caution">
    <text evidence="2">The sequence shown here is derived from an EMBL/GenBank/DDBJ whole genome shotgun (WGS) entry which is preliminary data.</text>
</comment>
<organism evidence="2 3">
    <name type="scientific">Albula goreensis</name>
    <dbReference type="NCBI Taxonomy" id="1534307"/>
    <lineage>
        <taxon>Eukaryota</taxon>
        <taxon>Metazoa</taxon>
        <taxon>Chordata</taxon>
        <taxon>Craniata</taxon>
        <taxon>Vertebrata</taxon>
        <taxon>Euteleostomi</taxon>
        <taxon>Actinopterygii</taxon>
        <taxon>Neopterygii</taxon>
        <taxon>Teleostei</taxon>
        <taxon>Albuliformes</taxon>
        <taxon>Albulidae</taxon>
        <taxon>Albula</taxon>
    </lineage>
</organism>
<gene>
    <name evidence="2" type="ORF">AGOR_G00113110</name>
</gene>
<keyword evidence="1" id="KW-0175">Coiled coil</keyword>
<feature type="coiled-coil region" evidence="1">
    <location>
        <begin position="35"/>
        <end position="69"/>
    </location>
</feature>
<dbReference type="AlphaFoldDB" id="A0A8T3DIK3"/>
<evidence type="ECO:0000313" key="3">
    <source>
        <dbReference type="Proteomes" id="UP000829720"/>
    </source>
</evidence>
<keyword evidence="3" id="KW-1185">Reference proteome</keyword>
<reference evidence="2" key="1">
    <citation type="submission" date="2021-01" db="EMBL/GenBank/DDBJ databases">
        <authorList>
            <person name="Zahm M."/>
            <person name="Roques C."/>
            <person name="Cabau C."/>
            <person name="Klopp C."/>
            <person name="Donnadieu C."/>
            <person name="Jouanno E."/>
            <person name="Lampietro C."/>
            <person name="Louis A."/>
            <person name="Herpin A."/>
            <person name="Echchiki A."/>
            <person name="Berthelot C."/>
            <person name="Parey E."/>
            <person name="Roest-Crollius H."/>
            <person name="Braasch I."/>
            <person name="Postlethwait J."/>
            <person name="Bobe J."/>
            <person name="Montfort J."/>
            <person name="Bouchez O."/>
            <person name="Begum T."/>
            <person name="Mejri S."/>
            <person name="Adams A."/>
            <person name="Chen W.-J."/>
            <person name="Guiguen Y."/>
        </authorList>
    </citation>
    <scope>NUCLEOTIDE SEQUENCE</scope>
    <source>
        <tissue evidence="2">Blood</tissue>
    </source>
</reference>
<protein>
    <submittedName>
        <fullName evidence="2">Uncharacterized protein</fullName>
    </submittedName>
</protein>
<name>A0A8T3DIK3_9TELE</name>
<dbReference type="Proteomes" id="UP000829720">
    <property type="component" value="Unassembled WGS sequence"/>
</dbReference>
<evidence type="ECO:0000256" key="1">
    <source>
        <dbReference type="SAM" id="Coils"/>
    </source>
</evidence>
<evidence type="ECO:0000313" key="2">
    <source>
        <dbReference type="EMBL" id="KAI1894175.1"/>
    </source>
</evidence>
<proteinExistence type="predicted"/>
<accession>A0A8T3DIK3</accession>